<evidence type="ECO:0000313" key="6">
    <source>
        <dbReference type="Proteomes" id="UP000020492"/>
    </source>
</evidence>
<keyword evidence="3" id="KW-0175">Coiled coil</keyword>
<dbReference type="InterPro" id="IPR038109">
    <property type="entry name" value="DNA_bind_recomb_sf"/>
</dbReference>
<comment type="caution">
    <text evidence="5">The sequence shown here is derived from an EMBL/GenBank/DDBJ whole genome shotgun (WGS) entry which is preliminary data.</text>
</comment>
<evidence type="ECO:0000256" key="3">
    <source>
        <dbReference type="SAM" id="Coils"/>
    </source>
</evidence>
<dbReference type="Gene3D" id="3.90.1750.20">
    <property type="entry name" value="Putative Large Serine Recombinase, Chain B, Domain 2"/>
    <property type="match status" value="1"/>
</dbReference>
<feature type="domain" description="Resolvase/invertase-type recombinase catalytic" evidence="4">
    <location>
        <begin position="9"/>
        <end position="159"/>
    </location>
</feature>
<evidence type="ECO:0000256" key="1">
    <source>
        <dbReference type="ARBA" id="ARBA00023125"/>
    </source>
</evidence>
<dbReference type="PATRIC" id="fig|1476583.3.peg.1029"/>
<dbReference type="STRING" id="1476583.DEIPH_ctg016orf0018"/>
<keyword evidence="2" id="KW-0233">DNA recombination</keyword>
<dbReference type="InterPro" id="IPR036162">
    <property type="entry name" value="Resolvase-like_N_sf"/>
</dbReference>
<keyword evidence="1" id="KW-0238">DNA-binding</keyword>
<dbReference type="SMART" id="SM00857">
    <property type="entry name" value="Resolvase"/>
    <property type="match status" value="1"/>
</dbReference>
<organism evidence="5 6">
    <name type="scientific">Deinococcus phoenicis</name>
    <dbReference type="NCBI Taxonomy" id="1476583"/>
    <lineage>
        <taxon>Bacteria</taxon>
        <taxon>Thermotogati</taxon>
        <taxon>Deinococcota</taxon>
        <taxon>Deinococci</taxon>
        <taxon>Deinococcales</taxon>
        <taxon>Deinococcaceae</taxon>
        <taxon>Deinococcus</taxon>
    </lineage>
</organism>
<dbReference type="InterPro" id="IPR011109">
    <property type="entry name" value="DNA_bind_recombinase_dom"/>
</dbReference>
<dbReference type="Pfam" id="PF00239">
    <property type="entry name" value="Resolvase"/>
    <property type="match status" value="1"/>
</dbReference>
<proteinExistence type="predicted"/>
<dbReference type="PANTHER" id="PTHR30461">
    <property type="entry name" value="DNA-INVERTASE FROM LAMBDOID PROPHAGE"/>
    <property type="match status" value="1"/>
</dbReference>
<sequence>MNLELFAETYAVYTRVSTGGQEDNTSPEGQYEACKRYGETQGWKLMENGWYHDTISGTKKGIDRKMLAELYDLIEAKTIKHVVFKRVDRVGREAAIIKEIIKMVYSLGGKVSIADKGRTYKNFRECNNDIRFESVVAEIERDNIVEKNWEGRISQFKKGSALGKQPYGYITAFDDSKSRKFRLVKIVTSEAEALMDFLKKFVETRSIKEAVDYAASKGYKTRSGHPFAHHFFRDTLKNLELYNGKPVKQEYSFFEEVFSREFVYPQIISDELYYQIREATRLKSKADREYFDGVRPYLGIVFCSHCGSRAGIRYKSKATPKKNGEVYSSFIVFCPSHAKEVQKTYRLEGKGSGKECGKSFRYGEITKSILQFLDDASRLGTAEQYSKELLRVLIALRDIQFQIKKAVALRDNASNRKDSILKKLDKLMELEGVDISSFIAANSENLKSIEEQIRQSNSHISELKRNYNSVTEILEMSGLKVTEELLSSIEVNRRSIAKEESYSGDDVRNRRNKIEERLLLDILPETVKSLANELSEGLGKIRGLVEMEEWETVNTLLYRLGIRVYVNFNEPLRNGKLPEIALAVALAESADRVGAVAGLLAERTPETVCGQNTTKGHALKNIPMLREALNARGVPVQTPDAGEEGRLL</sequence>
<feature type="coiled-coil region" evidence="3">
    <location>
        <begin position="410"/>
        <end position="466"/>
    </location>
</feature>
<evidence type="ECO:0000313" key="5">
    <source>
        <dbReference type="EMBL" id="EYB68871.1"/>
    </source>
</evidence>
<accession>A0A016QSA2</accession>
<dbReference type="GO" id="GO:0000150">
    <property type="term" value="F:DNA strand exchange activity"/>
    <property type="evidence" value="ECO:0007669"/>
    <property type="project" value="InterPro"/>
</dbReference>
<keyword evidence="6" id="KW-1185">Reference proteome</keyword>
<dbReference type="GO" id="GO:0003677">
    <property type="term" value="F:DNA binding"/>
    <property type="evidence" value="ECO:0007669"/>
    <property type="project" value="UniProtKB-KW"/>
</dbReference>
<evidence type="ECO:0000256" key="2">
    <source>
        <dbReference type="ARBA" id="ARBA00023172"/>
    </source>
</evidence>
<dbReference type="RefSeq" id="WP_081790791.1">
    <property type="nucleotide sequence ID" value="NZ_JHAC01000016.1"/>
</dbReference>
<name>A0A016QSA2_9DEIO</name>
<dbReference type="Proteomes" id="UP000020492">
    <property type="component" value="Unassembled WGS sequence"/>
</dbReference>
<dbReference type="InterPro" id="IPR006119">
    <property type="entry name" value="Resolv_N"/>
</dbReference>
<evidence type="ECO:0000259" key="4">
    <source>
        <dbReference type="PROSITE" id="PS51736"/>
    </source>
</evidence>
<dbReference type="SUPFAM" id="SSF53041">
    <property type="entry name" value="Resolvase-like"/>
    <property type="match status" value="1"/>
</dbReference>
<reference evidence="5 6" key="1">
    <citation type="submission" date="2014-03" db="EMBL/GenBank/DDBJ databases">
        <title>Draft genome sequence of Deinococcus phoenicis 1P10ME.</title>
        <authorList>
            <person name="Stepanov V.G."/>
            <person name="Vaishampayan P."/>
            <person name="Venkateswaran K."/>
            <person name="Fox G.E."/>
        </authorList>
    </citation>
    <scope>NUCLEOTIDE SEQUENCE [LARGE SCALE GENOMIC DNA]</scope>
    <source>
        <strain evidence="5 6">1P10ME</strain>
    </source>
</reference>
<dbReference type="Gene3D" id="3.40.50.1390">
    <property type="entry name" value="Resolvase, N-terminal catalytic domain"/>
    <property type="match status" value="1"/>
</dbReference>
<dbReference type="PROSITE" id="PS51736">
    <property type="entry name" value="RECOMBINASES_3"/>
    <property type="match status" value="1"/>
</dbReference>
<dbReference type="OrthoDB" id="56499at2"/>
<dbReference type="PANTHER" id="PTHR30461:SF2">
    <property type="entry name" value="SERINE RECOMBINASE PINE-RELATED"/>
    <property type="match status" value="1"/>
</dbReference>
<protein>
    <recommendedName>
        <fullName evidence="4">Resolvase/invertase-type recombinase catalytic domain-containing protein</fullName>
    </recommendedName>
</protein>
<dbReference type="EMBL" id="JHAC01000016">
    <property type="protein sequence ID" value="EYB68871.1"/>
    <property type="molecule type" value="Genomic_DNA"/>
</dbReference>
<dbReference type="Pfam" id="PF07508">
    <property type="entry name" value="Recombinase"/>
    <property type="match status" value="1"/>
</dbReference>
<dbReference type="eggNOG" id="COG1801">
    <property type="taxonomic scope" value="Bacteria"/>
</dbReference>
<dbReference type="CDD" id="cd00338">
    <property type="entry name" value="Ser_Recombinase"/>
    <property type="match status" value="1"/>
</dbReference>
<dbReference type="AlphaFoldDB" id="A0A016QSA2"/>
<dbReference type="InterPro" id="IPR050639">
    <property type="entry name" value="SSR_resolvase"/>
</dbReference>
<gene>
    <name evidence="5" type="ORF">DEIPH_ctg016orf0018</name>
</gene>
<dbReference type="eggNOG" id="COG1961">
    <property type="taxonomic scope" value="Bacteria"/>
</dbReference>